<dbReference type="NCBIfam" id="TIGR04350">
    <property type="entry name" value="C_S_lyase_PatB"/>
    <property type="match status" value="1"/>
</dbReference>
<dbReference type="AlphaFoldDB" id="A0A388SEX5"/>
<keyword evidence="8" id="KW-1185">Reference proteome</keyword>
<comment type="cofactor">
    <cofactor evidence="1">
        <name>pyridoxal 5'-phosphate</name>
        <dbReference type="ChEBI" id="CHEBI:597326"/>
    </cofactor>
</comment>
<evidence type="ECO:0000256" key="3">
    <source>
        <dbReference type="ARBA" id="ARBA00022898"/>
    </source>
</evidence>
<evidence type="ECO:0000313" key="7">
    <source>
        <dbReference type="EMBL" id="GBO93970.1"/>
    </source>
</evidence>
<evidence type="ECO:0000256" key="2">
    <source>
        <dbReference type="ARBA" id="ARBA00012224"/>
    </source>
</evidence>
<name>A0A388SEX5_9BURK</name>
<evidence type="ECO:0000313" key="8">
    <source>
        <dbReference type="Proteomes" id="UP000266091"/>
    </source>
</evidence>
<dbReference type="InterPro" id="IPR004839">
    <property type="entry name" value="Aminotransferase_I/II_large"/>
</dbReference>
<dbReference type="InterPro" id="IPR051798">
    <property type="entry name" value="Class-II_PLP-Dep_Aminotrans"/>
</dbReference>
<dbReference type="InterPro" id="IPR027619">
    <property type="entry name" value="C-S_lyase_PatB-like"/>
</dbReference>
<proteinExistence type="inferred from homology"/>
<sequence>MTLKHNFDEIVDRRGTNSSKWLKYPADVLPMWIADSDFRCAQPIVDEMKRLAEHGVYGYPYVQEGSFERATVRWCHIRYDWDFEESMVDFVPSTGTALAVAVKAFCEPGDKVLMQTPIYPPFTAVTQKNGCTASNNPLIFRDGKWEIDFEDFERRAADPKCKLFLLCNPHNPTGKVFTAEELTKIADICGRHGVVVFADEVHSDFVHAPNRHQVFAKLSEAAKNMCVTAVNPAKTFNIAGLRTSSVVTMNPELQARYQAALASCKLGREGFGIAGYVKAFTECDYYADQLLPYIQGNLHYVLDYIHEHFPQIGAYMPEGTFFLWLDCRKLPFKTQAELDRFFVEKVKLGLNPGDTFGVEGERFLRMNVACPRAYCEEAMRRMSAAFAEL</sequence>
<dbReference type="InterPro" id="IPR015424">
    <property type="entry name" value="PyrdxlP-dep_Trfase"/>
</dbReference>
<comment type="similarity">
    <text evidence="5">Belongs to the class-II pyridoxal-phosphate-dependent aminotransferase family. MalY/PatB cystathionine beta-lyase subfamily.</text>
</comment>
<gene>
    <name evidence="7" type="primary">PatB</name>
    <name evidence="7" type="ORF">MESMUL_13240</name>
</gene>
<evidence type="ECO:0000259" key="6">
    <source>
        <dbReference type="Pfam" id="PF00155"/>
    </source>
</evidence>
<protein>
    <recommendedName>
        <fullName evidence="2">cysteine-S-conjugate beta-lyase</fullName>
        <ecNumber evidence="2">4.4.1.13</ecNumber>
    </recommendedName>
</protein>
<feature type="domain" description="Aminotransferase class I/classII large" evidence="6">
    <location>
        <begin position="43"/>
        <end position="381"/>
    </location>
</feature>
<comment type="caution">
    <text evidence="7">The sequence shown here is derived from an EMBL/GenBank/DDBJ whole genome shotgun (WGS) entry which is preliminary data.</text>
</comment>
<dbReference type="Gene3D" id="3.90.1150.10">
    <property type="entry name" value="Aspartate Aminotransferase, domain 1"/>
    <property type="match status" value="1"/>
</dbReference>
<dbReference type="Gene3D" id="3.40.640.10">
    <property type="entry name" value="Type I PLP-dependent aspartate aminotransferase-like (Major domain)"/>
    <property type="match status" value="1"/>
</dbReference>
<dbReference type="GO" id="GO:0030170">
    <property type="term" value="F:pyridoxal phosphate binding"/>
    <property type="evidence" value="ECO:0007669"/>
    <property type="project" value="InterPro"/>
</dbReference>
<evidence type="ECO:0000256" key="5">
    <source>
        <dbReference type="ARBA" id="ARBA00037974"/>
    </source>
</evidence>
<dbReference type="EMBL" id="BGZJ01000001">
    <property type="protein sequence ID" value="GBO93970.1"/>
    <property type="molecule type" value="Genomic_DNA"/>
</dbReference>
<dbReference type="EC" id="4.4.1.13" evidence="2"/>
<dbReference type="PANTHER" id="PTHR43525">
    <property type="entry name" value="PROTEIN MALY"/>
    <property type="match status" value="1"/>
</dbReference>
<dbReference type="CDD" id="cd00609">
    <property type="entry name" value="AAT_like"/>
    <property type="match status" value="1"/>
</dbReference>
<evidence type="ECO:0000256" key="4">
    <source>
        <dbReference type="ARBA" id="ARBA00023239"/>
    </source>
</evidence>
<evidence type="ECO:0000256" key="1">
    <source>
        <dbReference type="ARBA" id="ARBA00001933"/>
    </source>
</evidence>
<dbReference type="Pfam" id="PF00155">
    <property type="entry name" value="Aminotran_1_2"/>
    <property type="match status" value="1"/>
</dbReference>
<reference evidence="7 8" key="1">
    <citation type="journal article" date="2018" name="Int. J. Syst. Evol. Microbiol.">
        <title>Mesosutterella multiformis gen. nov., sp. nov., a member of the family Sutterellaceae and Sutterella megalosphaeroides sp. nov., isolated from human faeces.</title>
        <authorList>
            <person name="Sakamoto M."/>
            <person name="Ikeyama N."/>
            <person name="Kunihiro T."/>
            <person name="Iino T."/>
            <person name="Yuki M."/>
            <person name="Ohkuma M."/>
        </authorList>
    </citation>
    <scope>NUCLEOTIDE SEQUENCE [LARGE SCALE GENOMIC DNA]</scope>
    <source>
        <strain evidence="7 8">4NBBH2</strain>
    </source>
</reference>
<dbReference type="PANTHER" id="PTHR43525:SF1">
    <property type="entry name" value="PROTEIN MALY"/>
    <property type="match status" value="1"/>
</dbReference>
<organism evidence="7 8">
    <name type="scientific">Mesosutterella multiformis</name>
    <dbReference type="NCBI Taxonomy" id="2259133"/>
    <lineage>
        <taxon>Bacteria</taxon>
        <taxon>Pseudomonadati</taxon>
        <taxon>Pseudomonadota</taxon>
        <taxon>Betaproteobacteria</taxon>
        <taxon>Burkholderiales</taxon>
        <taxon>Sutterellaceae</taxon>
        <taxon>Mesosutterella</taxon>
    </lineage>
</organism>
<keyword evidence="4 7" id="KW-0456">Lyase</keyword>
<keyword evidence="3" id="KW-0663">Pyridoxal phosphate</keyword>
<dbReference type="InterPro" id="IPR015421">
    <property type="entry name" value="PyrdxlP-dep_Trfase_major"/>
</dbReference>
<accession>A0A388SEX5</accession>
<dbReference type="GO" id="GO:0047804">
    <property type="term" value="F:cysteine-S-conjugate beta-lyase activity"/>
    <property type="evidence" value="ECO:0007669"/>
    <property type="project" value="UniProtKB-EC"/>
</dbReference>
<dbReference type="Proteomes" id="UP000266091">
    <property type="component" value="Unassembled WGS sequence"/>
</dbReference>
<dbReference type="InterPro" id="IPR015422">
    <property type="entry name" value="PyrdxlP-dep_Trfase_small"/>
</dbReference>
<dbReference type="SUPFAM" id="SSF53383">
    <property type="entry name" value="PLP-dependent transferases"/>
    <property type="match status" value="1"/>
</dbReference>
<dbReference type="RefSeq" id="WP_170135113.1">
    <property type="nucleotide sequence ID" value="NZ_BGZJ01000001.1"/>
</dbReference>